<feature type="region of interest" description="Disordered" evidence="1">
    <location>
        <begin position="202"/>
        <end position="221"/>
    </location>
</feature>
<sequence>MAEGSPSSPRRAFSRNICYPQLVEALANYCGQEHKGDDPPISGLDSQFIGNCTSGISQLAEVRDRHQIVENPCPGTPEVYSTKLRDYTELERCVSHLGDPAVLSFYDLVRELQRFPAAATSFEYWATEKPGEAAVLYIIKCLAFLGYQASMEAILEDPIKMLGNICYAFALKSAGRGPYDRPYDLPKTPPFSECEGRIAETSHEDGSGIGTSTGERERQTAKVPNECKYGHARDAICANLTSVGLAFRRAMVDDGHCGYDALKCTTTLLRACNLLFRARGADAGRACIKCISDKAMRDYHQHGVEWLVEWLLSRTESRLPRDPLPGTLNDRIRACEAKLNIRRFSMTPQHRDGTKLMFKTVMSVMKPLEFNPKYKLEKRDSDEVQRDSDDVRKASQTQFIYAAACLLELHCSPEEAMAYQKCSSERALLHRHLELFNKIIQKVARQN</sequence>
<keyword evidence="3" id="KW-1185">Reference proteome</keyword>
<dbReference type="RefSeq" id="XP_041690965.1">
    <property type="nucleotide sequence ID" value="XM_041825602.1"/>
</dbReference>
<dbReference type="VEuPathDB" id="FungiDB:FMAN_14162"/>
<gene>
    <name evidence="2" type="ORF">FMAN_14162</name>
</gene>
<evidence type="ECO:0000313" key="3">
    <source>
        <dbReference type="Proteomes" id="UP000184255"/>
    </source>
</evidence>
<accession>A0A1L7UJF3</accession>
<dbReference type="AlphaFoldDB" id="A0A1L7UJF3"/>
<evidence type="ECO:0000313" key="2">
    <source>
        <dbReference type="EMBL" id="CVL08195.1"/>
    </source>
</evidence>
<dbReference type="EMBL" id="FCQH01000022">
    <property type="protein sequence ID" value="CVL08195.1"/>
    <property type="molecule type" value="Genomic_DNA"/>
</dbReference>
<evidence type="ECO:0000256" key="1">
    <source>
        <dbReference type="SAM" id="MobiDB-lite"/>
    </source>
</evidence>
<dbReference type="Proteomes" id="UP000184255">
    <property type="component" value="Unassembled WGS sequence"/>
</dbReference>
<reference evidence="3" key="1">
    <citation type="journal article" date="2016" name="Genome Biol. Evol.">
        <title>Comparative 'omics' of the Fusarium fujikuroi species complex highlights differences in genetic potential and metabolite synthesis.</title>
        <authorList>
            <person name="Niehaus E.-M."/>
            <person name="Muensterkoetter M."/>
            <person name="Proctor R.H."/>
            <person name="Brown D.W."/>
            <person name="Sharon A."/>
            <person name="Idan Y."/>
            <person name="Oren-Young L."/>
            <person name="Sieber C.M."/>
            <person name="Novak O."/>
            <person name="Pencik A."/>
            <person name="Tarkowska D."/>
            <person name="Hromadova K."/>
            <person name="Freeman S."/>
            <person name="Maymon M."/>
            <person name="Elazar M."/>
            <person name="Youssef S.A."/>
            <person name="El-Shabrawy E.S.M."/>
            <person name="Shalaby A.B.A."/>
            <person name="Houterman P."/>
            <person name="Brock N.L."/>
            <person name="Burkhardt I."/>
            <person name="Tsavkelova E.A."/>
            <person name="Dickschat J.S."/>
            <person name="Galuszka P."/>
            <person name="Gueldener U."/>
            <person name="Tudzynski B."/>
        </authorList>
    </citation>
    <scope>NUCLEOTIDE SEQUENCE [LARGE SCALE GENOMIC DNA]</scope>
    <source>
        <strain evidence="3">MRC7560</strain>
    </source>
</reference>
<proteinExistence type="predicted"/>
<name>A0A1L7UJF3_FUSMA</name>
<organism evidence="2 3">
    <name type="scientific">Fusarium mangiferae</name>
    <name type="common">Mango malformation disease fungus</name>
    <dbReference type="NCBI Taxonomy" id="192010"/>
    <lineage>
        <taxon>Eukaryota</taxon>
        <taxon>Fungi</taxon>
        <taxon>Dikarya</taxon>
        <taxon>Ascomycota</taxon>
        <taxon>Pezizomycotina</taxon>
        <taxon>Sordariomycetes</taxon>
        <taxon>Hypocreomycetidae</taxon>
        <taxon>Hypocreales</taxon>
        <taxon>Nectriaceae</taxon>
        <taxon>Fusarium</taxon>
        <taxon>Fusarium fujikuroi species complex</taxon>
    </lineage>
</organism>
<dbReference type="GeneID" id="65093411"/>
<comment type="caution">
    <text evidence="2">The sequence shown here is derived from an EMBL/GenBank/DDBJ whole genome shotgun (WGS) entry which is preliminary data.</text>
</comment>
<protein>
    <submittedName>
        <fullName evidence="2">Uncharacterized protein</fullName>
    </submittedName>
</protein>